<dbReference type="GO" id="GO:0050308">
    <property type="term" value="F:sugar-phosphatase activity"/>
    <property type="evidence" value="ECO:0007669"/>
    <property type="project" value="TreeGrafter"/>
</dbReference>
<dbReference type="PANTHER" id="PTHR43481">
    <property type="entry name" value="FRUCTOSE-1-PHOSPHATE PHOSPHATASE"/>
    <property type="match status" value="1"/>
</dbReference>
<sequence length="222" mass="23520">MSEPRGIPAAILFDCDGTLLLTGDLHFRAISAALKRQGQVMARDWYGGLTGLDRRDLFRRYCTEFGLRLDTERLIADSIGLTVGLAGEARENPLVADVARQASGRVPVAVVTNSERAIVRAFLAATGLDVLFDRVLSCEDAPDPKPAPDLYLAAAAALGVEPRACLVLEDSDQGIAAAEAAGMAWHDVRRATWPPAQAALMARLGAVSAGRERAAAAEGIGR</sequence>
<dbReference type="RefSeq" id="WP_165053679.1">
    <property type="nucleotide sequence ID" value="NZ_JAALFE010000030.1"/>
</dbReference>
<protein>
    <submittedName>
        <fullName evidence="1">HAD family phosphatase</fullName>
    </submittedName>
</protein>
<evidence type="ECO:0000313" key="2">
    <source>
        <dbReference type="Proteomes" id="UP000474758"/>
    </source>
</evidence>
<dbReference type="PANTHER" id="PTHR43481:SF4">
    <property type="entry name" value="GLYCEROL-1-PHOSPHATE PHOSPHOHYDROLASE 1-RELATED"/>
    <property type="match status" value="1"/>
</dbReference>
<dbReference type="SFLD" id="SFLDS00003">
    <property type="entry name" value="Haloacid_Dehalogenase"/>
    <property type="match status" value="1"/>
</dbReference>
<dbReference type="InterPro" id="IPR023198">
    <property type="entry name" value="PGP-like_dom2"/>
</dbReference>
<dbReference type="SUPFAM" id="SSF56784">
    <property type="entry name" value="HAD-like"/>
    <property type="match status" value="1"/>
</dbReference>
<dbReference type="EMBL" id="JAALFE010000030">
    <property type="protein sequence ID" value="NGQ93090.1"/>
    <property type="molecule type" value="Genomic_DNA"/>
</dbReference>
<dbReference type="SFLD" id="SFLDG01129">
    <property type="entry name" value="C1.5:_HAD__Beta-PGM__Phosphata"/>
    <property type="match status" value="1"/>
</dbReference>
<proteinExistence type="predicted"/>
<dbReference type="InterPro" id="IPR023214">
    <property type="entry name" value="HAD_sf"/>
</dbReference>
<reference evidence="1 2" key="1">
    <citation type="submission" date="2020-02" db="EMBL/GenBank/DDBJ databases">
        <title>Rhodobacter translucens sp. nov., a novel bacterium isolated from activated sludge.</title>
        <authorList>
            <person name="Liu J."/>
        </authorList>
    </citation>
    <scope>NUCLEOTIDE SEQUENCE [LARGE SCALE GENOMIC DNA]</scope>
    <source>
        <strain evidence="1 2">HX-7-19</strain>
    </source>
</reference>
<accession>A0A6M1TY17</accession>
<dbReference type="Proteomes" id="UP000474758">
    <property type="component" value="Unassembled WGS sequence"/>
</dbReference>
<dbReference type="Gene3D" id="3.40.50.1000">
    <property type="entry name" value="HAD superfamily/HAD-like"/>
    <property type="match status" value="1"/>
</dbReference>
<organism evidence="1 2">
    <name type="scientific">Paragemmobacter kunshanensis</name>
    <dbReference type="NCBI Taxonomy" id="2583234"/>
    <lineage>
        <taxon>Bacteria</taxon>
        <taxon>Pseudomonadati</taxon>
        <taxon>Pseudomonadota</taxon>
        <taxon>Alphaproteobacteria</taxon>
        <taxon>Rhodobacterales</taxon>
        <taxon>Paracoccaceae</taxon>
        <taxon>Paragemmobacter</taxon>
    </lineage>
</organism>
<comment type="caution">
    <text evidence="1">The sequence shown here is derived from an EMBL/GenBank/DDBJ whole genome shotgun (WGS) entry which is preliminary data.</text>
</comment>
<evidence type="ECO:0000313" key="1">
    <source>
        <dbReference type="EMBL" id="NGQ93090.1"/>
    </source>
</evidence>
<gene>
    <name evidence="1" type="ORF">G5V65_19555</name>
</gene>
<name>A0A6M1TY17_9RHOB</name>
<dbReference type="InterPro" id="IPR036412">
    <property type="entry name" value="HAD-like_sf"/>
</dbReference>
<dbReference type="Pfam" id="PF00702">
    <property type="entry name" value="Hydrolase"/>
    <property type="match status" value="1"/>
</dbReference>
<dbReference type="NCBIfam" id="TIGR01509">
    <property type="entry name" value="HAD-SF-IA-v3"/>
    <property type="match status" value="1"/>
</dbReference>
<dbReference type="AlphaFoldDB" id="A0A6M1TY17"/>
<keyword evidence="2" id="KW-1185">Reference proteome</keyword>
<dbReference type="PRINTS" id="PR00413">
    <property type="entry name" value="HADHALOGNASE"/>
</dbReference>
<dbReference type="InterPro" id="IPR051806">
    <property type="entry name" value="HAD-like_SPP"/>
</dbReference>
<dbReference type="Gene3D" id="1.10.150.240">
    <property type="entry name" value="Putative phosphatase, domain 2"/>
    <property type="match status" value="1"/>
</dbReference>
<dbReference type="InterPro" id="IPR006439">
    <property type="entry name" value="HAD-SF_hydro_IA"/>
</dbReference>
<dbReference type="CDD" id="cd07505">
    <property type="entry name" value="HAD_BPGM-like"/>
    <property type="match status" value="1"/>
</dbReference>